<organism evidence="10 11">
    <name type="scientific">Corynebacterium lujinxingii</name>
    <dbReference type="NCBI Taxonomy" id="2763010"/>
    <lineage>
        <taxon>Bacteria</taxon>
        <taxon>Bacillati</taxon>
        <taxon>Actinomycetota</taxon>
        <taxon>Actinomycetes</taxon>
        <taxon>Mycobacteriales</taxon>
        <taxon>Corynebacteriaceae</taxon>
        <taxon>Corynebacterium</taxon>
    </lineage>
</organism>
<evidence type="ECO:0000256" key="6">
    <source>
        <dbReference type="ARBA" id="ARBA00022989"/>
    </source>
</evidence>
<evidence type="ECO:0000313" key="12">
    <source>
        <dbReference type="Proteomes" id="UP000642876"/>
    </source>
</evidence>
<name>A0A7H0JYI2_9CORY</name>
<dbReference type="GO" id="GO:0033214">
    <property type="term" value="P:siderophore-iron import into cell"/>
    <property type="evidence" value="ECO:0007669"/>
    <property type="project" value="TreeGrafter"/>
</dbReference>
<dbReference type="EMBL" id="JACMYE010000002">
    <property type="protein sequence ID" value="MBC3178193.1"/>
    <property type="molecule type" value="Genomic_DNA"/>
</dbReference>
<accession>A0A7H0JYI2</accession>
<evidence type="ECO:0000256" key="5">
    <source>
        <dbReference type="ARBA" id="ARBA00022692"/>
    </source>
</evidence>
<evidence type="ECO:0000256" key="7">
    <source>
        <dbReference type="ARBA" id="ARBA00023136"/>
    </source>
</evidence>
<feature type="transmembrane region" description="Helical" evidence="8">
    <location>
        <begin position="89"/>
        <end position="106"/>
    </location>
</feature>
<comment type="similarity">
    <text evidence="2">Belongs to the binding-protein-dependent transport system permease family. FecCD subfamily.</text>
</comment>
<feature type="transmembrane region" description="Helical" evidence="8">
    <location>
        <begin position="59"/>
        <end position="77"/>
    </location>
</feature>
<protein>
    <submittedName>
        <fullName evidence="10">Iron chelate uptake ABC transporter family permease subunit</fullName>
    </submittedName>
</protein>
<dbReference type="CDD" id="cd06550">
    <property type="entry name" value="TM_ABC_iron-siderophores_like"/>
    <property type="match status" value="1"/>
</dbReference>
<evidence type="ECO:0000313" key="9">
    <source>
        <dbReference type="EMBL" id="MBC3178193.1"/>
    </source>
</evidence>
<comment type="subcellular location">
    <subcellularLocation>
        <location evidence="1">Cell membrane</location>
        <topology evidence="1">Multi-pass membrane protein</topology>
    </subcellularLocation>
</comment>
<sequence>MTRTFAVNVVLAACGLAVALGGIMVGEFGLGLHDVLAALTGQSTGMARTVVVEWRLPRVATALAVGAALGFAGAIFQTITRNPLASPDILGVVSGASSFALTALLAGGGTGALLSALGVPLSAFVGGIAVSLAMWWLSRGGGLGSFQLIFAGIILNALAVAYNSFLLVRADYRDVGKAQAWLTGSVGSSGWGDAAAVLVALVLVVPLLRWASFQLEALSLGDDMAAGLGVDPRRTQLVLMVLAVALTSTAVAASGPIAFVAFVAPHVGRRLAHAPTPPLGTAMIAGALIVAGADLAVRTVVPGDLPVGVATSAFGGAALLYALMRATRKVTL</sequence>
<dbReference type="Gene3D" id="1.10.3470.10">
    <property type="entry name" value="ABC transporter involved in vitamin B12 uptake, BtuC"/>
    <property type="match status" value="1"/>
</dbReference>
<dbReference type="Pfam" id="PF01032">
    <property type="entry name" value="FecCD"/>
    <property type="match status" value="1"/>
</dbReference>
<dbReference type="PANTHER" id="PTHR30472:SF24">
    <property type="entry name" value="FERRIC ENTEROBACTIN TRANSPORT SYSTEM PERMEASE PROTEIN FEPG"/>
    <property type="match status" value="1"/>
</dbReference>
<feature type="transmembrane region" description="Helical" evidence="8">
    <location>
        <begin position="305"/>
        <end position="324"/>
    </location>
</feature>
<keyword evidence="5 8" id="KW-0812">Transmembrane</keyword>
<dbReference type="SUPFAM" id="SSF81345">
    <property type="entry name" value="ABC transporter involved in vitamin B12 uptake, BtuC"/>
    <property type="match status" value="1"/>
</dbReference>
<dbReference type="PANTHER" id="PTHR30472">
    <property type="entry name" value="FERRIC ENTEROBACTIN TRANSPORT SYSTEM PERMEASE PROTEIN"/>
    <property type="match status" value="1"/>
</dbReference>
<feature type="transmembrane region" description="Helical" evidence="8">
    <location>
        <begin position="237"/>
        <end position="264"/>
    </location>
</feature>
<dbReference type="RefSeq" id="WP_171193863.1">
    <property type="nucleotide sequence ID" value="NZ_CP061032.1"/>
</dbReference>
<keyword evidence="6 8" id="KW-1133">Transmembrane helix</keyword>
<proteinExistence type="inferred from homology"/>
<dbReference type="GO" id="GO:0005886">
    <property type="term" value="C:plasma membrane"/>
    <property type="evidence" value="ECO:0007669"/>
    <property type="project" value="UniProtKB-SubCell"/>
</dbReference>
<evidence type="ECO:0000313" key="10">
    <source>
        <dbReference type="EMBL" id="QNP90098.1"/>
    </source>
</evidence>
<keyword evidence="7 8" id="KW-0472">Membrane</keyword>
<feature type="transmembrane region" description="Helical" evidence="8">
    <location>
        <begin position="35"/>
        <end position="52"/>
    </location>
</feature>
<dbReference type="InterPro" id="IPR037294">
    <property type="entry name" value="ABC_BtuC-like"/>
</dbReference>
<keyword evidence="12" id="KW-1185">Reference proteome</keyword>
<dbReference type="EMBL" id="CP061032">
    <property type="protein sequence ID" value="QNP90098.1"/>
    <property type="molecule type" value="Genomic_DNA"/>
</dbReference>
<evidence type="ECO:0000256" key="1">
    <source>
        <dbReference type="ARBA" id="ARBA00004651"/>
    </source>
</evidence>
<dbReference type="AlphaFoldDB" id="A0A7H0JYI2"/>
<feature type="transmembrane region" description="Helical" evidence="8">
    <location>
        <begin position="148"/>
        <end position="168"/>
    </location>
</feature>
<dbReference type="GO" id="GO:0022857">
    <property type="term" value="F:transmembrane transporter activity"/>
    <property type="evidence" value="ECO:0007669"/>
    <property type="project" value="InterPro"/>
</dbReference>
<reference evidence="11 12" key="1">
    <citation type="submission" date="2020-08" db="EMBL/GenBank/DDBJ databases">
        <title>novel species in genus Corynebacterium.</title>
        <authorList>
            <person name="Zhang G."/>
        </authorList>
    </citation>
    <scope>NUCLEOTIDE SEQUENCE [LARGE SCALE GENOMIC DNA]</scope>
    <source>
        <strain evidence="11 12">zg-917</strain>
        <strain evidence="10">Zg-917</strain>
    </source>
</reference>
<keyword evidence="4" id="KW-1003">Cell membrane</keyword>
<dbReference type="KEGG" id="cluj:IAU68_10690"/>
<gene>
    <name evidence="9" type="ORF">H7348_02505</name>
    <name evidence="10" type="ORF">IAU68_10690</name>
</gene>
<feature type="transmembrane region" description="Helical" evidence="8">
    <location>
        <begin position="180"/>
        <end position="208"/>
    </location>
</feature>
<keyword evidence="3" id="KW-0813">Transport</keyword>
<evidence type="ECO:0000256" key="3">
    <source>
        <dbReference type="ARBA" id="ARBA00022448"/>
    </source>
</evidence>
<evidence type="ECO:0000256" key="8">
    <source>
        <dbReference type="SAM" id="Phobius"/>
    </source>
</evidence>
<evidence type="ECO:0000313" key="11">
    <source>
        <dbReference type="Proteomes" id="UP000516235"/>
    </source>
</evidence>
<dbReference type="Proteomes" id="UP000516235">
    <property type="component" value="Chromosome"/>
</dbReference>
<feature type="transmembrane region" description="Helical" evidence="8">
    <location>
        <begin position="276"/>
        <end position="293"/>
    </location>
</feature>
<feature type="transmembrane region" description="Helical" evidence="8">
    <location>
        <begin position="113"/>
        <end position="136"/>
    </location>
</feature>
<dbReference type="InterPro" id="IPR000522">
    <property type="entry name" value="ABC_transptr_permease_BtuC"/>
</dbReference>
<evidence type="ECO:0000256" key="2">
    <source>
        <dbReference type="ARBA" id="ARBA00007935"/>
    </source>
</evidence>
<evidence type="ECO:0000256" key="4">
    <source>
        <dbReference type="ARBA" id="ARBA00022475"/>
    </source>
</evidence>
<dbReference type="Proteomes" id="UP000642876">
    <property type="component" value="Unassembled WGS sequence"/>
</dbReference>